<dbReference type="EMBL" id="JALIRP010000001">
    <property type="protein sequence ID" value="MCJ8010484.1"/>
    <property type="molecule type" value="Genomic_DNA"/>
</dbReference>
<dbReference type="PANTHER" id="PTHR45947:SF13">
    <property type="entry name" value="TRANSFERASE"/>
    <property type="match status" value="1"/>
</dbReference>
<keyword evidence="4" id="KW-1185">Reference proteome</keyword>
<dbReference type="Pfam" id="PF00534">
    <property type="entry name" value="Glycos_transf_1"/>
    <property type="match status" value="1"/>
</dbReference>
<feature type="domain" description="Glycosyltransferase subfamily 4-like N-terminal" evidence="2">
    <location>
        <begin position="16"/>
        <end position="136"/>
    </location>
</feature>
<dbReference type="AlphaFoldDB" id="A0A9X2B0G9"/>
<reference evidence="3" key="1">
    <citation type="submission" date="2022-04" db="EMBL/GenBank/DDBJ databases">
        <title>Paenibacillus mangrovi sp. nov., a novel endophytic bacterium isolated from bark of Kandelia candel.</title>
        <authorList>
            <person name="Tuo L."/>
        </authorList>
    </citation>
    <scope>NUCLEOTIDE SEQUENCE</scope>
    <source>
        <strain evidence="3">KQZ6P-2</strain>
    </source>
</reference>
<dbReference type="GO" id="GO:0016757">
    <property type="term" value="F:glycosyltransferase activity"/>
    <property type="evidence" value="ECO:0007669"/>
    <property type="project" value="UniProtKB-KW"/>
</dbReference>
<dbReference type="Gene3D" id="3.40.50.2000">
    <property type="entry name" value="Glycogen Phosphorylase B"/>
    <property type="match status" value="3"/>
</dbReference>
<sequence>MRILHVTLGLPPLRTGGLTKYSVDLMLTQQQLLHEVIVLYPGHYTLTGSLRVKKNDSYQGIQVYEIINPLPVPLLGGVKKPREYMKQINGQQYTTFLQQLNPDIIHVHTLMGLHKEFLEAAKALGIRMVFTSHDYFGICPKVNLLDSSGTVCESYKDGIECVSCNQGGYSSTMIRLMQSRAYRYFKESRAVTLLRKRVKHRFRAENRKRSSDASNNIKKDPVMGLSYVELRKYYMEMLQFMNGIHFNSSVAQQEYHRYGQWNGKVISITHRDIQDRRSIRTVQSADKPLRFTYLGPVDAYKGFFLLHQSLQQLRKHSYMNWCLQVYGDMSHASELFNTEKYTFHGKYCYDDLSHIFENTDILVIPSICKETFGFTGLEALSYGVPVLIADTVGFKDMIRNGVTGFIVKPEVKELADQLRNIIENRDILNVMNQNINEMDIQFSMERHVEQLMDWYSHLEAEVIV</sequence>
<evidence type="ECO:0000313" key="3">
    <source>
        <dbReference type="EMBL" id="MCJ8010484.1"/>
    </source>
</evidence>
<dbReference type="Proteomes" id="UP001139347">
    <property type="component" value="Unassembled WGS sequence"/>
</dbReference>
<evidence type="ECO:0000259" key="1">
    <source>
        <dbReference type="Pfam" id="PF00534"/>
    </source>
</evidence>
<gene>
    <name evidence="3" type="ORF">MUG84_01855</name>
</gene>
<dbReference type="EC" id="2.4.-.-" evidence="3"/>
<name>A0A9X2B0G9_9BACL</name>
<feature type="domain" description="Glycosyl transferase family 1" evidence="1">
    <location>
        <begin position="282"/>
        <end position="436"/>
    </location>
</feature>
<dbReference type="SUPFAM" id="SSF53756">
    <property type="entry name" value="UDP-Glycosyltransferase/glycogen phosphorylase"/>
    <property type="match status" value="1"/>
</dbReference>
<protein>
    <submittedName>
        <fullName evidence="3">Glycosyltransferase</fullName>
        <ecNumber evidence="3">2.4.-.-</ecNumber>
    </submittedName>
</protein>
<dbReference type="RefSeq" id="WP_244718681.1">
    <property type="nucleotide sequence ID" value="NZ_JALIRP010000001.1"/>
</dbReference>
<dbReference type="InterPro" id="IPR050194">
    <property type="entry name" value="Glycosyltransferase_grp1"/>
</dbReference>
<dbReference type="Pfam" id="PF13439">
    <property type="entry name" value="Glyco_transf_4"/>
    <property type="match status" value="1"/>
</dbReference>
<dbReference type="InterPro" id="IPR001296">
    <property type="entry name" value="Glyco_trans_1"/>
</dbReference>
<keyword evidence="3" id="KW-0328">Glycosyltransferase</keyword>
<comment type="caution">
    <text evidence="3">The sequence shown here is derived from an EMBL/GenBank/DDBJ whole genome shotgun (WGS) entry which is preliminary data.</text>
</comment>
<dbReference type="PANTHER" id="PTHR45947">
    <property type="entry name" value="SULFOQUINOVOSYL TRANSFERASE SQD2"/>
    <property type="match status" value="1"/>
</dbReference>
<keyword evidence="3" id="KW-0808">Transferase</keyword>
<proteinExistence type="predicted"/>
<accession>A0A9X2B0G9</accession>
<evidence type="ECO:0000259" key="2">
    <source>
        <dbReference type="Pfam" id="PF13439"/>
    </source>
</evidence>
<dbReference type="InterPro" id="IPR028098">
    <property type="entry name" value="Glyco_trans_4-like_N"/>
</dbReference>
<organism evidence="3 4">
    <name type="scientific">Paenibacillus mangrovi</name>
    <dbReference type="NCBI Taxonomy" id="2931978"/>
    <lineage>
        <taxon>Bacteria</taxon>
        <taxon>Bacillati</taxon>
        <taxon>Bacillota</taxon>
        <taxon>Bacilli</taxon>
        <taxon>Bacillales</taxon>
        <taxon>Paenibacillaceae</taxon>
        <taxon>Paenibacillus</taxon>
    </lineage>
</organism>
<evidence type="ECO:0000313" key="4">
    <source>
        <dbReference type="Proteomes" id="UP001139347"/>
    </source>
</evidence>